<name>A0A0F3RY04_9LACO</name>
<evidence type="ECO:0000313" key="2">
    <source>
        <dbReference type="EMBL" id="KJW13697.1"/>
    </source>
</evidence>
<evidence type="ECO:0000313" key="4">
    <source>
        <dbReference type="Proteomes" id="UP000321691"/>
    </source>
</evidence>
<organism evidence="2 3">
    <name type="scientific">Levilactobacillus spicheri</name>
    <dbReference type="NCBI Taxonomy" id="216463"/>
    <lineage>
        <taxon>Bacteria</taxon>
        <taxon>Bacillati</taxon>
        <taxon>Bacillota</taxon>
        <taxon>Bacilli</taxon>
        <taxon>Lactobacillales</taxon>
        <taxon>Lactobacillaceae</taxon>
        <taxon>Levilactobacillus</taxon>
    </lineage>
</organism>
<keyword evidence="2" id="KW-0762">Sugar transport</keyword>
<dbReference type="SUPFAM" id="SSF55594">
    <property type="entry name" value="HPr-like"/>
    <property type="match status" value="1"/>
</dbReference>
<protein>
    <submittedName>
        <fullName evidence="2">PTS sugar transporter</fullName>
    </submittedName>
</protein>
<sequence>MKTIGFPLYAEMPQIDVAPAMQQICQHYTGKVTIKVQDAELDPRQASQVAELRRYGGQFVEVVADGPDEALLAAAVHQQLAKNQYSY</sequence>
<proteinExistence type="predicted"/>
<dbReference type="EMBL" id="JZCR01000004">
    <property type="protein sequence ID" value="KJW13697.1"/>
    <property type="molecule type" value="Genomic_DNA"/>
</dbReference>
<gene>
    <name evidence="1" type="ORF">LSP04_18660</name>
    <name evidence="2" type="ORF">VC81_01585</name>
</gene>
<dbReference type="EMBL" id="BJZI01000029">
    <property type="protein sequence ID" value="GEO67447.1"/>
    <property type="molecule type" value="Genomic_DNA"/>
</dbReference>
<dbReference type="Proteomes" id="UP000321691">
    <property type="component" value="Unassembled WGS sequence"/>
</dbReference>
<dbReference type="Proteomes" id="UP000033491">
    <property type="component" value="Unassembled WGS sequence"/>
</dbReference>
<evidence type="ECO:0000313" key="3">
    <source>
        <dbReference type="Proteomes" id="UP000033491"/>
    </source>
</evidence>
<keyword evidence="2" id="KW-0813">Transport</keyword>
<accession>A0A0F3RY04</accession>
<dbReference type="RefSeq" id="WP_045806409.1">
    <property type="nucleotide sequence ID" value="NZ_BJZI01000029.1"/>
</dbReference>
<dbReference type="AlphaFoldDB" id="A0A0F3RY04"/>
<keyword evidence="4" id="KW-1185">Reference proteome</keyword>
<dbReference type="InterPro" id="IPR035895">
    <property type="entry name" value="HPr-like_sf"/>
</dbReference>
<evidence type="ECO:0000313" key="1">
    <source>
        <dbReference type="EMBL" id="GEO67447.1"/>
    </source>
</evidence>
<dbReference type="PATRIC" id="fig|216463.3.peg.2113"/>
<reference evidence="1 4" key="2">
    <citation type="submission" date="2019-07" db="EMBL/GenBank/DDBJ databases">
        <title>Whole genome shotgun sequence of Lactobacillus spicheri NBRC 107155.</title>
        <authorList>
            <person name="Hosoyama A."/>
            <person name="Uohara A."/>
            <person name="Ohji S."/>
            <person name="Ichikawa N."/>
        </authorList>
    </citation>
    <scope>NUCLEOTIDE SEQUENCE [LARGE SCALE GENOMIC DNA]</scope>
    <source>
        <strain evidence="1 4">NBRC 107155</strain>
    </source>
</reference>
<reference evidence="2 3" key="1">
    <citation type="submission" date="2015-03" db="EMBL/GenBank/DDBJ databases">
        <authorList>
            <person name="Zheng J."/>
            <person name="Ganezle M."/>
        </authorList>
    </citation>
    <scope>NUCLEOTIDE SEQUENCE [LARGE SCALE GENOMIC DNA]</scope>
    <source>
        <strain evidence="2 3">LP38</strain>
    </source>
</reference>
<dbReference type="STRING" id="216463.VC81_01585"/>
<dbReference type="OrthoDB" id="2295729at2"/>
<comment type="caution">
    <text evidence="2">The sequence shown here is derived from an EMBL/GenBank/DDBJ whole genome shotgun (WGS) entry which is preliminary data.</text>
</comment>